<dbReference type="SUPFAM" id="SSF53098">
    <property type="entry name" value="Ribonuclease H-like"/>
    <property type="match status" value="1"/>
</dbReference>
<evidence type="ECO:0000313" key="4">
    <source>
        <dbReference type="Proteomes" id="UP000288805"/>
    </source>
</evidence>
<feature type="domain" description="Integrase catalytic" evidence="2">
    <location>
        <begin position="96"/>
        <end position="146"/>
    </location>
</feature>
<evidence type="ECO:0000259" key="2">
    <source>
        <dbReference type="PROSITE" id="PS50994"/>
    </source>
</evidence>
<keyword evidence="1" id="KW-0645">Protease</keyword>
<dbReference type="PROSITE" id="PS50994">
    <property type="entry name" value="INTEGRASE"/>
    <property type="match status" value="1"/>
</dbReference>
<dbReference type="Proteomes" id="UP000288805">
    <property type="component" value="Unassembled WGS sequence"/>
</dbReference>
<evidence type="ECO:0000256" key="1">
    <source>
        <dbReference type="ARBA" id="ARBA00022670"/>
    </source>
</evidence>
<keyword evidence="1" id="KW-0378">Hydrolase</keyword>
<dbReference type="InterPro" id="IPR001584">
    <property type="entry name" value="Integrase_cat-core"/>
</dbReference>
<dbReference type="InterPro" id="IPR054722">
    <property type="entry name" value="PolX-like_BBD"/>
</dbReference>
<dbReference type="GO" id="GO:0006508">
    <property type="term" value="P:proteolysis"/>
    <property type="evidence" value="ECO:0007669"/>
    <property type="project" value="UniProtKB-KW"/>
</dbReference>
<dbReference type="Gene3D" id="3.30.420.10">
    <property type="entry name" value="Ribonuclease H-like superfamily/Ribonuclease H"/>
    <property type="match status" value="1"/>
</dbReference>
<dbReference type="AlphaFoldDB" id="A0A438JE69"/>
<accession>A0A438JE69</accession>
<comment type="caution">
    <text evidence="3">The sequence shown here is derived from an EMBL/GenBank/DDBJ whole genome shotgun (WGS) entry which is preliminary data.</text>
</comment>
<dbReference type="GO" id="GO:0003676">
    <property type="term" value="F:nucleic acid binding"/>
    <property type="evidence" value="ECO:0007669"/>
    <property type="project" value="InterPro"/>
</dbReference>
<dbReference type="EMBL" id="QGNW01000046">
    <property type="protein sequence ID" value="RVX07258.1"/>
    <property type="molecule type" value="Genomic_DNA"/>
</dbReference>
<organism evidence="3 4">
    <name type="scientific">Vitis vinifera</name>
    <name type="common">Grape</name>
    <dbReference type="NCBI Taxonomy" id="29760"/>
    <lineage>
        <taxon>Eukaryota</taxon>
        <taxon>Viridiplantae</taxon>
        <taxon>Streptophyta</taxon>
        <taxon>Embryophyta</taxon>
        <taxon>Tracheophyta</taxon>
        <taxon>Spermatophyta</taxon>
        <taxon>Magnoliopsida</taxon>
        <taxon>eudicotyledons</taxon>
        <taxon>Gunneridae</taxon>
        <taxon>Pentapetalae</taxon>
        <taxon>rosids</taxon>
        <taxon>Vitales</taxon>
        <taxon>Vitaceae</taxon>
        <taxon>Viteae</taxon>
        <taxon>Vitis</taxon>
    </lineage>
</organism>
<sequence>MNRGQKGYDKFKGRVGDFGTIKMGNSSHSKIVGMDNVCFETNKRCKLTLKDVRHVPDLCLNLMSGFTLDKQGYKSHFAKGNKCFVIFIDNATRKCLAFDNEGEYTLREFETYCTKNGIRHEKIVPSTPQHNGVAEMMNHTIIERVR</sequence>
<dbReference type="PANTHER" id="PTHR42648:SF28">
    <property type="entry name" value="TRANSPOSON-ENCODED PROTEIN WITH RIBONUCLEASE H-LIKE AND RETROVIRUS ZINC FINGER-LIKE DOMAINS"/>
    <property type="match status" value="1"/>
</dbReference>
<dbReference type="GO" id="GO:0008233">
    <property type="term" value="F:peptidase activity"/>
    <property type="evidence" value="ECO:0007669"/>
    <property type="project" value="UniProtKB-KW"/>
</dbReference>
<dbReference type="InterPro" id="IPR036397">
    <property type="entry name" value="RNaseH_sf"/>
</dbReference>
<dbReference type="InterPro" id="IPR039537">
    <property type="entry name" value="Retrotran_Ty1/copia-like"/>
</dbReference>
<dbReference type="InterPro" id="IPR012337">
    <property type="entry name" value="RNaseH-like_sf"/>
</dbReference>
<protein>
    <submittedName>
        <fullName evidence="3">Retrovirus-related Pol polyprotein from transposon TNT 1-94</fullName>
    </submittedName>
</protein>
<dbReference type="GO" id="GO:0015074">
    <property type="term" value="P:DNA integration"/>
    <property type="evidence" value="ECO:0007669"/>
    <property type="project" value="InterPro"/>
</dbReference>
<evidence type="ECO:0000313" key="3">
    <source>
        <dbReference type="EMBL" id="RVX07258.1"/>
    </source>
</evidence>
<dbReference type="PANTHER" id="PTHR42648">
    <property type="entry name" value="TRANSPOSASE, PUTATIVE-RELATED"/>
    <property type="match status" value="1"/>
</dbReference>
<reference evidence="3 4" key="1">
    <citation type="journal article" date="2018" name="PLoS Genet.">
        <title>Population sequencing reveals clonal diversity and ancestral inbreeding in the grapevine cultivar Chardonnay.</title>
        <authorList>
            <person name="Roach M.J."/>
            <person name="Johnson D.L."/>
            <person name="Bohlmann J."/>
            <person name="van Vuuren H.J."/>
            <person name="Jones S.J."/>
            <person name="Pretorius I.S."/>
            <person name="Schmidt S.A."/>
            <person name="Borneman A.R."/>
        </authorList>
    </citation>
    <scope>NUCLEOTIDE SEQUENCE [LARGE SCALE GENOMIC DNA]</scope>
    <source>
        <strain evidence="4">cv. Chardonnay</strain>
        <tissue evidence="3">Leaf</tissue>
    </source>
</reference>
<gene>
    <name evidence="3" type="primary">POLX_1352</name>
    <name evidence="3" type="ORF">CK203_022600</name>
</gene>
<proteinExistence type="predicted"/>
<name>A0A438JE69_VITVI</name>
<dbReference type="Pfam" id="PF22936">
    <property type="entry name" value="Pol_BBD"/>
    <property type="match status" value="1"/>
</dbReference>